<feature type="compositionally biased region" description="Polar residues" evidence="1">
    <location>
        <begin position="578"/>
        <end position="587"/>
    </location>
</feature>
<feature type="compositionally biased region" description="Polar residues" evidence="1">
    <location>
        <begin position="305"/>
        <end position="319"/>
    </location>
</feature>
<dbReference type="Gene3D" id="2.60.40.640">
    <property type="match status" value="1"/>
</dbReference>
<dbReference type="KEGG" id="lbc:LACBIDRAFT_311255"/>
<feature type="region of interest" description="Disordered" evidence="1">
    <location>
        <begin position="564"/>
        <end position="611"/>
    </location>
</feature>
<evidence type="ECO:0000313" key="3">
    <source>
        <dbReference type="Proteomes" id="UP000001194"/>
    </source>
</evidence>
<dbReference type="AlphaFoldDB" id="B0CZK2"/>
<dbReference type="InParanoid" id="B0CZK2"/>
<sequence>MDSASASGQHSQESPPPWSESSDSESFTSNVLDRFVDRTISIVSLDSITHLPRYSVSGGQQPLDQEIDANIILSTHGEITSRCPADDGDITTTSGGVPHRDGSILRASPVSPPHYSSTPPRYSGVFGASAQQITAEGLSRTEHTYNICSGLKNKPWATFRIFSEPPVGAAQKHQKFPRFSGGDMVAGLIEFASDSSQTVNSITVSLRGRIIRGYLAGESDTFLDHQVSIWTRASGDPRFPNPGSTKKFDGKLKGAYQFPFAFPFPTHVDVSTSTAISLPLPTPLDPVVPSPSPAPSSTPATPSSKSFLSATTPSASHLRSFSSPTDPSFASSSRNVHMGTNHQFTGSHISGISTANIPLSGRRKRSSRPQNEVDPFSVVPSSTGESEKARLRRALEERDRAHAEIQGNRSRSPSTHTYPTPQTFLEHGIHANVQYELSLHIAHGMLRPASKLRTAIVYTPSTTPSPASVARQLAYTEGASVPGPAADPVGWQTLPKVMVCGELLGRRKVEVECTLSLAKPLCYTRGTVIPCYLTLESSNSHALGLLSTPKSPFVRLTRRVRYSQDASSTIDNKKSKELTSPLSTPNGDSVVPNARSSTSSRPGGRDVKMVNGGRSGEMIEEVDEVELAVWRMPPMDATQEMNVKNLEGEIHLAKDLQPTCKFLPFSVEYAVELLPLVSHAFEPIPPDREHCLIVQPVEIATHHSEGPMPTAFSQPMSDREREKKKKEREKRKEHVEIMLSRGLFET</sequence>
<accession>B0CZK2</accession>
<protein>
    <submittedName>
        <fullName evidence="2">Predicted protein</fullName>
    </submittedName>
</protein>
<keyword evidence="3" id="KW-1185">Reference proteome</keyword>
<name>B0CZK2_LACBS</name>
<feature type="compositionally biased region" description="Low complexity" evidence="1">
    <location>
        <begin position="320"/>
        <end position="333"/>
    </location>
</feature>
<reference evidence="2 3" key="1">
    <citation type="journal article" date="2008" name="Nature">
        <title>The genome of Laccaria bicolor provides insights into mycorrhizal symbiosis.</title>
        <authorList>
            <person name="Martin F."/>
            <person name="Aerts A."/>
            <person name="Ahren D."/>
            <person name="Brun A."/>
            <person name="Danchin E.G.J."/>
            <person name="Duchaussoy F."/>
            <person name="Gibon J."/>
            <person name="Kohler A."/>
            <person name="Lindquist E."/>
            <person name="Pereda V."/>
            <person name="Salamov A."/>
            <person name="Shapiro H.J."/>
            <person name="Wuyts J."/>
            <person name="Blaudez D."/>
            <person name="Buee M."/>
            <person name="Brokstein P."/>
            <person name="Canbaeck B."/>
            <person name="Cohen D."/>
            <person name="Courty P.E."/>
            <person name="Coutinho P.M."/>
            <person name="Delaruelle C."/>
            <person name="Detter J.C."/>
            <person name="Deveau A."/>
            <person name="DiFazio S."/>
            <person name="Duplessis S."/>
            <person name="Fraissinet-Tachet L."/>
            <person name="Lucic E."/>
            <person name="Frey-Klett P."/>
            <person name="Fourrey C."/>
            <person name="Feussner I."/>
            <person name="Gay G."/>
            <person name="Grimwood J."/>
            <person name="Hoegger P.J."/>
            <person name="Jain P."/>
            <person name="Kilaru S."/>
            <person name="Labbe J."/>
            <person name="Lin Y.C."/>
            <person name="Legue V."/>
            <person name="Le Tacon F."/>
            <person name="Marmeisse R."/>
            <person name="Melayah D."/>
            <person name="Montanini B."/>
            <person name="Muratet M."/>
            <person name="Nehls U."/>
            <person name="Niculita-Hirzel H."/>
            <person name="Oudot-Le Secq M.P."/>
            <person name="Peter M."/>
            <person name="Quesneville H."/>
            <person name="Rajashekar B."/>
            <person name="Reich M."/>
            <person name="Rouhier N."/>
            <person name="Schmutz J."/>
            <person name="Yin T."/>
            <person name="Chalot M."/>
            <person name="Henrissat B."/>
            <person name="Kuees U."/>
            <person name="Lucas S."/>
            <person name="Van de Peer Y."/>
            <person name="Podila G.K."/>
            <person name="Polle A."/>
            <person name="Pukkila P.J."/>
            <person name="Richardson P.M."/>
            <person name="Rouze P."/>
            <person name="Sanders I.R."/>
            <person name="Stajich J.E."/>
            <person name="Tunlid A."/>
            <person name="Tuskan G."/>
            <person name="Grigoriev I.V."/>
        </authorList>
    </citation>
    <scope>NUCLEOTIDE SEQUENCE [LARGE SCALE GENOMIC DNA]</scope>
    <source>
        <strain evidence="3">S238N-H82 / ATCC MYA-4686</strain>
    </source>
</reference>
<feature type="compositionally biased region" description="Polar residues" evidence="1">
    <location>
        <begin position="1"/>
        <end position="10"/>
    </location>
</feature>
<feature type="region of interest" description="Disordered" evidence="1">
    <location>
        <begin position="287"/>
        <end position="391"/>
    </location>
</feature>
<feature type="compositionally biased region" description="Polar residues" evidence="1">
    <location>
        <begin position="334"/>
        <end position="357"/>
    </location>
</feature>
<dbReference type="EMBL" id="DS547094">
    <property type="protein sequence ID" value="EDR12159.1"/>
    <property type="molecule type" value="Genomic_DNA"/>
</dbReference>
<proteinExistence type="predicted"/>
<feature type="region of interest" description="Disordered" evidence="1">
    <location>
        <begin position="1"/>
        <end position="25"/>
    </location>
</feature>
<feature type="region of interest" description="Disordered" evidence="1">
    <location>
        <begin position="398"/>
        <end position="417"/>
    </location>
</feature>
<organism evidence="3">
    <name type="scientific">Laccaria bicolor (strain S238N-H82 / ATCC MYA-4686)</name>
    <name type="common">Bicoloured deceiver</name>
    <name type="synonym">Laccaria laccata var. bicolor</name>
    <dbReference type="NCBI Taxonomy" id="486041"/>
    <lineage>
        <taxon>Eukaryota</taxon>
        <taxon>Fungi</taxon>
        <taxon>Dikarya</taxon>
        <taxon>Basidiomycota</taxon>
        <taxon>Agaricomycotina</taxon>
        <taxon>Agaricomycetes</taxon>
        <taxon>Agaricomycetidae</taxon>
        <taxon>Agaricales</taxon>
        <taxon>Agaricineae</taxon>
        <taxon>Hydnangiaceae</taxon>
        <taxon>Laccaria</taxon>
    </lineage>
</organism>
<dbReference type="HOGENOM" id="CLU_025691_1_0_1"/>
<dbReference type="RefSeq" id="XP_001876423.1">
    <property type="nucleotide sequence ID" value="XM_001876388.1"/>
</dbReference>
<evidence type="ECO:0000256" key="1">
    <source>
        <dbReference type="SAM" id="MobiDB-lite"/>
    </source>
</evidence>
<evidence type="ECO:0000313" key="2">
    <source>
        <dbReference type="EMBL" id="EDR12159.1"/>
    </source>
</evidence>
<dbReference type="OrthoDB" id="3262423at2759"/>
<feature type="compositionally biased region" description="Polar residues" evidence="1">
    <location>
        <begin position="407"/>
        <end position="417"/>
    </location>
</feature>
<dbReference type="Proteomes" id="UP000001194">
    <property type="component" value="Unassembled WGS sequence"/>
</dbReference>
<dbReference type="GeneID" id="6072083"/>
<feature type="compositionally biased region" description="Pro residues" evidence="1">
    <location>
        <begin position="287"/>
        <end position="296"/>
    </location>
</feature>
<gene>
    <name evidence="2" type="ORF">LACBIDRAFT_311255</name>
</gene>
<feature type="region of interest" description="Disordered" evidence="1">
    <location>
        <begin position="702"/>
        <end position="746"/>
    </location>
</feature>
<dbReference type="InterPro" id="IPR014752">
    <property type="entry name" value="Arrestin-like_C"/>
</dbReference>